<evidence type="ECO:0000313" key="2">
    <source>
        <dbReference type="EMBL" id="TDP97816.1"/>
    </source>
</evidence>
<accession>A0A4R6SFE7</accession>
<dbReference type="InterPro" id="IPR002938">
    <property type="entry name" value="FAD-bd"/>
</dbReference>
<sequence>MTSVLVSGAGIAGPALAHELGNRGFDVTVVERAPALREGGSAVDFRGKQTTLLAKMGILDDVRALQTAMGEQVVIDERGERVAALPSAFFSGDVEIERGDLTRILYDKSKDKAEYVFGDWITALHDDGAGVDVTFASGSTRRFDLVVGADGTHSGVRALLFGPEERFRKDTGYVLAGFDAPNTFGLDHLGLIYNRPGLGVLVSSGRNREAVNVGLVMEMARPDLHHRDTAGQKRLVADAFTGAGWRVPELLEHMASVEDLYFDTLCQISLERWSQGRVVLLGDAAWSAGIGGSGTGLGMIGAYILAGELATAPDHHTAFANYEKMLRPAAAAGQKQAKNAGPFLAPTSAKKIAQRNKMYKKLTGGPMLRLFTWLSLRAANKPPLPDYPAAPAASVATKTA</sequence>
<dbReference type="GO" id="GO:0071949">
    <property type="term" value="F:FAD binding"/>
    <property type="evidence" value="ECO:0007669"/>
    <property type="project" value="InterPro"/>
</dbReference>
<dbReference type="InterPro" id="IPR051704">
    <property type="entry name" value="FAD_aromatic-hydroxylase"/>
</dbReference>
<evidence type="ECO:0000259" key="1">
    <source>
        <dbReference type="Pfam" id="PF01494"/>
    </source>
</evidence>
<protein>
    <submittedName>
        <fullName evidence="2">2-polyprenyl-6-methoxyphenol hydroxylase-like FAD-dependent oxidoreductase</fullName>
    </submittedName>
</protein>
<dbReference type="OrthoDB" id="3356051at2"/>
<dbReference type="RefSeq" id="WP_133850963.1">
    <property type="nucleotide sequence ID" value="NZ_SNXZ01000003.1"/>
</dbReference>
<dbReference type="Gene3D" id="3.50.50.60">
    <property type="entry name" value="FAD/NAD(P)-binding domain"/>
    <property type="match status" value="1"/>
</dbReference>
<organism evidence="2 3">
    <name type="scientific">Labedaea rhizosphaerae</name>
    <dbReference type="NCBI Taxonomy" id="598644"/>
    <lineage>
        <taxon>Bacteria</taxon>
        <taxon>Bacillati</taxon>
        <taxon>Actinomycetota</taxon>
        <taxon>Actinomycetes</taxon>
        <taxon>Pseudonocardiales</taxon>
        <taxon>Pseudonocardiaceae</taxon>
        <taxon>Labedaea</taxon>
    </lineage>
</organism>
<comment type="caution">
    <text evidence="2">The sequence shown here is derived from an EMBL/GenBank/DDBJ whole genome shotgun (WGS) entry which is preliminary data.</text>
</comment>
<evidence type="ECO:0000313" key="3">
    <source>
        <dbReference type="Proteomes" id="UP000295444"/>
    </source>
</evidence>
<gene>
    <name evidence="2" type="ORF">EV186_103793</name>
</gene>
<keyword evidence="3" id="KW-1185">Reference proteome</keyword>
<dbReference type="PANTHER" id="PTHR46865">
    <property type="entry name" value="OXIDOREDUCTASE-RELATED"/>
    <property type="match status" value="1"/>
</dbReference>
<dbReference type="PANTHER" id="PTHR46865:SF2">
    <property type="entry name" value="MONOOXYGENASE"/>
    <property type="match status" value="1"/>
</dbReference>
<name>A0A4R6SFE7_LABRH</name>
<dbReference type="InterPro" id="IPR036188">
    <property type="entry name" value="FAD/NAD-bd_sf"/>
</dbReference>
<dbReference type="SUPFAM" id="SSF51905">
    <property type="entry name" value="FAD/NAD(P)-binding domain"/>
    <property type="match status" value="1"/>
</dbReference>
<dbReference type="EMBL" id="SNXZ01000003">
    <property type="protein sequence ID" value="TDP97816.1"/>
    <property type="molecule type" value="Genomic_DNA"/>
</dbReference>
<proteinExistence type="predicted"/>
<dbReference type="AlphaFoldDB" id="A0A4R6SFE7"/>
<dbReference type="Pfam" id="PF01494">
    <property type="entry name" value="FAD_binding_3"/>
    <property type="match status" value="1"/>
</dbReference>
<feature type="domain" description="FAD-binding" evidence="1">
    <location>
        <begin position="2"/>
        <end position="312"/>
    </location>
</feature>
<dbReference type="Proteomes" id="UP000295444">
    <property type="component" value="Unassembled WGS sequence"/>
</dbReference>
<dbReference type="Gene3D" id="3.30.9.10">
    <property type="entry name" value="D-Amino Acid Oxidase, subunit A, domain 2"/>
    <property type="match status" value="1"/>
</dbReference>
<dbReference type="PRINTS" id="PR00420">
    <property type="entry name" value="RNGMNOXGNASE"/>
</dbReference>
<reference evidence="2 3" key="1">
    <citation type="submission" date="2019-03" db="EMBL/GenBank/DDBJ databases">
        <title>Genomic Encyclopedia of Type Strains, Phase IV (KMG-IV): sequencing the most valuable type-strain genomes for metagenomic binning, comparative biology and taxonomic classification.</title>
        <authorList>
            <person name="Goeker M."/>
        </authorList>
    </citation>
    <scope>NUCLEOTIDE SEQUENCE [LARGE SCALE GENOMIC DNA]</scope>
    <source>
        <strain evidence="2 3">DSM 45361</strain>
    </source>
</reference>